<dbReference type="EMBL" id="JSZA02000014">
    <property type="protein sequence ID" value="KHD05914.1"/>
    <property type="molecule type" value="Genomic_DNA"/>
</dbReference>
<proteinExistence type="predicted"/>
<sequence>MLRKSNQLNIMLNEVLLAQLQQAAQQQQLSLSEMASLLLAQQLAVRHEGESLLQSIRQLRHSLGQKSDSTEIIRQGREQAWKIGY</sequence>
<name>A0A0A6P6J0_9GAMM</name>
<evidence type="ECO:0000313" key="1">
    <source>
        <dbReference type="EMBL" id="KHD05914.1"/>
    </source>
</evidence>
<protein>
    <submittedName>
        <fullName evidence="1">Uncharacterized protein</fullName>
    </submittedName>
</protein>
<dbReference type="Proteomes" id="UP000030428">
    <property type="component" value="Unassembled WGS sequence"/>
</dbReference>
<keyword evidence="2" id="KW-1185">Reference proteome</keyword>
<gene>
    <name evidence="1" type="ORF">PN36_05265</name>
</gene>
<dbReference type="AlphaFoldDB" id="A0A0A6P6J0"/>
<accession>A0A0A6P6J0</accession>
<organism evidence="1 2">
    <name type="scientific">Candidatus Thiomargarita nelsonii</name>
    <dbReference type="NCBI Taxonomy" id="1003181"/>
    <lineage>
        <taxon>Bacteria</taxon>
        <taxon>Pseudomonadati</taxon>
        <taxon>Pseudomonadota</taxon>
        <taxon>Gammaproteobacteria</taxon>
        <taxon>Thiotrichales</taxon>
        <taxon>Thiotrichaceae</taxon>
        <taxon>Thiomargarita</taxon>
    </lineage>
</organism>
<reference evidence="1 2" key="1">
    <citation type="journal article" date="2016" name="Front. Microbiol.">
        <title>Single-Cell (Meta-)Genomics of a Dimorphic Candidatus Thiomargarita nelsonii Reveals Genomic Plasticity.</title>
        <authorList>
            <person name="Flood B.E."/>
            <person name="Fliss P."/>
            <person name="Jones D.S."/>
            <person name="Dick G.J."/>
            <person name="Jain S."/>
            <person name="Kaster A.K."/>
            <person name="Winkel M."/>
            <person name="Mussmann M."/>
            <person name="Bailey J."/>
        </authorList>
    </citation>
    <scope>NUCLEOTIDE SEQUENCE [LARGE SCALE GENOMIC DNA]</scope>
    <source>
        <strain evidence="1">Hydrate Ridge</strain>
    </source>
</reference>
<evidence type="ECO:0000313" key="2">
    <source>
        <dbReference type="Proteomes" id="UP000030428"/>
    </source>
</evidence>
<comment type="caution">
    <text evidence="1">The sequence shown here is derived from an EMBL/GenBank/DDBJ whole genome shotgun (WGS) entry which is preliminary data.</text>
</comment>